<dbReference type="EMBL" id="AMRA01000027">
    <property type="protein sequence ID" value="EKF24940.1"/>
    <property type="molecule type" value="Genomic_DNA"/>
</dbReference>
<keyword evidence="2 7" id="KW-0349">Heme</keyword>
<organism evidence="8 9">
    <name type="scientific">Mycolicibacterium hassiacum (strain DSM 44199 / CIP 105218 / JCM 12690 / 3849)</name>
    <name type="common">Mycobacterium hassiacum</name>
    <dbReference type="NCBI Taxonomy" id="1122247"/>
    <lineage>
        <taxon>Bacteria</taxon>
        <taxon>Bacillati</taxon>
        <taxon>Actinomycetota</taxon>
        <taxon>Actinomycetes</taxon>
        <taxon>Mycobacteriales</taxon>
        <taxon>Mycobacteriaceae</taxon>
        <taxon>Mycolicibacterium</taxon>
    </lineage>
</organism>
<dbReference type="GO" id="GO:0016705">
    <property type="term" value="F:oxidoreductase activity, acting on paired donors, with incorporation or reduction of molecular oxygen"/>
    <property type="evidence" value="ECO:0007669"/>
    <property type="project" value="InterPro"/>
</dbReference>
<evidence type="ECO:0000313" key="9">
    <source>
        <dbReference type="Proteomes" id="UP000006265"/>
    </source>
</evidence>
<keyword evidence="9" id="KW-1185">Reference proteome</keyword>
<evidence type="ECO:0000256" key="4">
    <source>
        <dbReference type="ARBA" id="ARBA00023002"/>
    </source>
</evidence>
<dbReference type="InterPro" id="IPR017972">
    <property type="entry name" value="Cyt_P450_CS"/>
</dbReference>
<dbReference type="AlphaFoldDB" id="K5BC55"/>
<dbReference type="PANTHER" id="PTHR46696:SF6">
    <property type="entry name" value="P450, PUTATIVE (EUROFUNG)-RELATED"/>
    <property type="match status" value="1"/>
</dbReference>
<dbReference type="InterPro" id="IPR036396">
    <property type="entry name" value="Cyt_P450_sf"/>
</dbReference>
<dbReference type="GO" id="GO:0004497">
    <property type="term" value="F:monooxygenase activity"/>
    <property type="evidence" value="ECO:0007669"/>
    <property type="project" value="UniProtKB-KW"/>
</dbReference>
<accession>K5BC55</accession>
<comment type="similarity">
    <text evidence="1 7">Belongs to the cytochrome P450 family.</text>
</comment>
<dbReference type="RefSeq" id="WP_005625471.1">
    <property type="nucleotide sequence ID" value="NZ_AMRA01000027.1"/>
</dbReference>
<dbReference type="Gene3D" id="1.10.630.10">
    <property type="entry name" value="Cytochrome P450"/>
    <property type="match status" value="1"/>
</dbReference>
<evidence type="ECO:0000256" key="3">
    <source>
        <dbReference type="ARBA" id="ARBA00022723"/>
    </source>
</evidence>
<dbReference type="STRING" id="1122247.GCA_000379865_03965"/>
<evidence type="ECO:0000256" key="6">
    <source>
        <dbReference type="ARBA" id="ARBA00023033"/>
    </source>
</evidence>
<evidence type="ECO:0000256" key="1">
    <source>
        <dbReference type="ARBA" id="ARBA00010617"/>
    </source>
</evidence>
<protein>
    <submittedName>
        <fullName evidence="8">Cytochrome P450 family protein</fullName>
    </submittedName>
</protein>
<keyword evidence="5 7" id="KW-0408">Iron</keyword>
<evidence type="ECO:0000313" key="8">
    <source>
        <dbReference type="EMBL" id="EKF24940.1"/>
    </source>
</evidence>
<dbReference type="GO" id="GO:0020037">
    <property type="term" value="F:heme binding"/>
    <property type="evidence" value="ECO:0007669"/>
    <property type="project" value="InterPro"/>
</dbReference>
<proteinExistence type="inferred from homology"/>
<keyword evidence="6 7" id="KW-0503">Monooxygenase</keyword>
<dbReference type="InterPro" id="IPR002397">
    <property type="entry name" value="Cyt_P450_B"/>
</dbReference>
<dbReference type="PRINTS" id="PR00359">
    <property type="entry name" value="BP450"/>
</dbReference>
<dbReference type="SUPFAM" id="SSF48264">
    <property type="entry name" value="Cytochrome P450"/>
    <property type="match status" value="1"/>
</dbReference>
<dbReference type="GO" id="GO:0005506">
    <property type="term" value="F:iron ion binding"/>
    <property type="evidence" value="ECO:0007669"/>
    <property type="project" value="InterPro"/>
</dbReference>
<dbReference type="Proteomes" id="UP000006265">
    <property type="component" value="Unassembled WGS sequence"/>
</dbReference>
<dbReference type="PATRIC" id="fig|1122247.3.peg.1073"/>
<gene>
    <name evidence="8" type="ORF">C731_1115</name>
</gene>
<keyword evidence="3 7" id="KW-0479">Metal-binding</keyword>
<dbReference type="Pfam" id="PF00067">
    <property type="entry name" value="p450"/>
    <property type="match status" value="1"/>
</dbReference>
<evidence type="ECO:0000256" key="5">
    <source>
        <dbReference type="ARBA" id="ARBA00023004"/>
    </source>
</evidence>
<dbReference type="eggNOG" id="COG2124">
    <property type="taxonomic scope" value="Bacteria"/>
</dbReference>
<sequence length="405" mass="45935">MSTAISANDDLLANVDHHSAYFREHNYEIYEQLRERCPVAHSNAWGGFWMLVDYDDVYAAEQDTETFSCAPAKQIPSAGTPDPFIPIDIDPPLLQEYRRITLPHLSPTAAKRSEGYFRRLATELIDEFIETGSTDIVGRLTTPLPAIWILDLLGFDRSRWAEWVDWIHSVVHDRSAEPEKAAEGVTNIYANIMGEMQRRRAEGFGDDLLSVIMQARVNGEPMSDPQIIGYAFMMLLGGMDTTSGLTGNALIQLDRHRDLRERLIREPEILPKATEEFLRHSTPVQGQYRLITRDCEFGGQHLRKGDRAMLMMAAANRDPKIFPDPDRLDFDRMPNRHMAFGVGPHRCLGSNFARVMFGVMISEVLRRLPDYTISGEIEMFPDAGDVYAPRRLPIRFTPGPRLATG</sequence>
<dbReference type="OrthoDB" id="3209493at2"/>
<comment type="caution">
    <text evidence="8">The sequence shown here is derived from an EMBL/GenBank/DDBJ whole genome shotgun (WGS) entry which is preliminary data.</text>
</comment>
<evidence type="ECO:0000256" key="2">
    <source>
        <dbReference type="ARBA" id="ARBA00022617"/>
    </source>
</evidence>
<reference evidence="8 9" key="1">
    <citation type="journal article" date="2012" name="J. Bacteriol.">
        <title>Genome sequence of Mycobacterium hassiacum DSM 44199, a rare source of heat-stable mycobacterial proteins.</title>
        <authorList>
            <person name="Tiago I."/>
            <person name="Maranha A."/>
            <person name="Mendes V."/>
            <person name="Alarico S."/>
            <person name="Moynihan P.J."/>
            <person name="Clarke A.J."/>
            <person name="Macedo-Ribeiro S."/>
            <person name="Pereira P.J."/>
            <person name="Empadinhas N."/>
        </authorList>
    </citation>
    <scope>NUCLEOTIDE SEQUENCE [LARGE SCALE GENOMIC DNA]</scope>
    <source>
        <strain evidence="9">DSM 44199 / CIP 105218 / JCM 12690 / 3849</strain>
    </source>
</reference>
<name>K5BC55_MYCHD</name>
<dbReference type="PROSITE" id="PS00086">
    <property type="entry name" value="CYTOCHROME_P450"/>
    <property type="match status" value="1"/>
</dbReference>
<keyword evidence="4 7" id="KW-0560">Oxidoreductase</keyword>
<dbReference type="InterPro" id="IPR001128">
    <property type="entry name" value="Cyt_P450"/>
</dbReference>
<evidence type="ECO:0000256" key="7">
    <source>
        <dbReference type="RuleBase" id="RU000461"/>
    </source>
</evidence>
<dbReference type="PANTHER" id="PTHR46696">
    <property type="entry name" value="P450, PUTATIVE (EUROFUNG)-RELATED"/>
    <property type="match status" value="1"/>
</dbReference>